<proteinExistence type="predicted"/>
<dbReference type="GeneID" id="47723915"/>
<dbReference type="PANTHER" id="PTHR43581:SF4">
    <property type="entry name" value="ATP_GTP PHOSPHATASE"/>
    <property type="match status" value="1"/>
</dbReference>
<dbReference type="Gene3D" id="3.40.50.300">
    <property type="entry name" value="P-loop containing nucleotide triphosphate hydrolases"/>
    <property type="match status" value="2"/>
</dbReference>
<dbReference type="InterPro" id="IPR041685">
    <property type="entry name" value="AAA_GajA/Old/RecF-like"/>
</dbReference>
<dbReference type="EMBL" id="LT634361">
    <property type="protein sequence ID" value="SFZ84003.1"/>
    <property type="molecule type" value="Genomic_DNA"/>
</dbReference>
<dbReference type="RefSeq" id="WP_100211599.1">
    <property type="nucleotide sequence ID" value="NZ_CP138495.1"/>
</dbReference>
<name>A0A2H1EBQ7_9FLAO</name>
<keyword evidence="3" id="KW-1185">Reference proteome</keyword>
<accession>A0A2H1EBQ7</accession>
<gene>
    <name evidence="2" type="ORF">MARIT_2444</name>
</gene>
<dbReference type="SUPFAM" id="SSF52540">
    <property type="entry name" value="P-loop containing nucleoside triphosphate hydrolases"/>
    <property type="match status" value="1"/>
</dbReference>
<dbReference type="PANTHER" id="PTHR43581">
    <property type="entry name" value="ATP/GTP PHOSPHATASE"/>
    <property type="match status" value="1"/>
</dbReference>
<dbReference type="KEGG" id="tmar:MARIT_2444"/>
<dbReference type="InterPro" id="IPR051396">
    <property type="entry name" value="Bact_Antivir_Def_Nuclease"/>
</dbReference>
<reference evidence="2 3" key="1">
    <citation type="submission" date="2016-11" db="EMBL/GenBank/DDBJ databases">
        <authorList>
            <person name="Jaros S."/>
            <person name="Januszkiewicz K."/>
            <person name="Wedrychowicz H."/>
        </authorList>
    </citation>
    <scope>NUCLEOTIDE SEQUENCE [LARGE SCALE GENOMIC DNA]</scope>
    <source>
        <strain evidence="2">NCIMB 2154T</strain>
    </source>
</reference>
<dbReference type="Proteomes" id="UP000231564">
    <property type="component" value="Chromosome MARIT"/>
</dbReference>
<evidence type="ECO:0000313" key="2">
    <source>
        <dbReference type="EMBL" id="SFZ84003.1"/>
    </source>
</evidence>
<evidence type="ECO:0000313" key="3">
    <source>
        <dbReference type="Proteomes" id="UP000231564"/>
    </source>
</evidence>
<organism evidence="2 3">
    <name type="scientific">Tenacibaculum maritimum NCIMB 2154</name>
    <dbReference type="NCBI Taxonomy" id="1349785"/>
    <lineage>
        <taxon>Bacteria</taxon>
        <taxon>Pseudomonadati</taxon>
        <taxon>Bacteroidota</taxon>
        <taxon>Flavobacteriia</taxon>
        <taxon>Flavobacteriales</taxon>
        <taxon>Flavobacteriaceae</taxon>
        <taxon>Tenacibaculum</taxon>
    </lineage>
</organism>
<protein>
    <recommendedName>
        <fullName evidence="1">Endonuclease GajA/Old nuclease/RecF-like AAA domain-containing protein</fullName>
    </recommendedName>
</protein>
<dbReference type="InterPro" id="IPR027417">
    <property type="entry name" value="P-loop_NTPase"/>
</dbReference>
<dbReference type="OrthoDB" id="9792800at2"/>
<evidence type="ECO:0000259" key="1">
    <source>
        <dbReference type="Pfam" id="PF13175"/>
    </source>
</evidence>
<feature type="domain" description="Endonuclease GajA/Old nuclease/RecF-like AAA" evidence="1">
    <location>
        <begin position="8"/>
        <end position="465"/>
    </location>
</feature>
<dbReference type="Pfam" id="PF13175">
    <property type="entry name" value="AAA_15"/>
    <property type="match status" value="1"/>
</dbReference>
<sequence>MKKQTKGISFKNFRRFQNFPMLQLGNITYMVGRNNSGKSTMVKAQLLMMDYLQNQLYNTFSFDNSVLEDANIVTFGRAKNNKSTSDLIEFKVILNNIEFSVVITGKDDNTKAKVQTFTVNDPNDAISLKVDYIEENINLKKGQKLIDSNVQEIDMQKQRLSEDLLKIEQELVNIPSKASKEYLALNDKKNGILKQIEKIDKLNRDVKEEGAYDYDVTYPLKFLRVEDMYEVKEDDDDFDNIVLSEDTMIQEFISIVLWFNDIQYKKDAETARNNIDDDFNPNSIEVHQNKGKLEKWANKVSNIINEQSFHYIPANPSKQSALFALRDKNNDLAQAIHNFKQAGLDKKADSKKFVKYWMKEFEVGEDFSIEFYAGEAYEFHVLEDGAQNHLSDKGMGSLQVMSLILKLATIIYDKKVNKKNKPTVLIEEPELNLHPELQSKLSDFLLEVSSKNVQFLVETHSEYIIRKAQLIAIQEDYILNDELNPNPFKIFYFHKKEGPYEMKFNSKGKFDRDFGPGFYNEAGSLTMKMIKELRKKQA</sequence>
<dbReference type="AlphaFoldDB" id="A0A2H1EBQ7"/>